<keyword evidence="4" id="KW-1185">Reference proteome</keyword>
<evidence type="ECO:0000259" key="1">
    <source>
        <dbReference type="Pfam" id="PF00723"/>
    </source>
</evidence>
<comment type="caution">
    <text evidence="3">The sequence shown here is derived from an EMBL/GenBank/DDBJ whole genome shotgun (WGS) entry which is preliminary data.</text>
</comment>
<dbReference type="GO" id="GO:0016787">
    <property type="term" value="F:hydrolase activity"/>
    <property type="evidence" value="ECO:0007669"/>
    <property type="project" value="UniProtKB-KW"/>
</dbReference>
<dbReference type="InterPro" id="IPR012341">
    <property type="entry name" value="6hp_glycosidase-like_sf"/>
</dbReference>
<dbReference type="PANTHER" id="PTHR31616">
    <property type="entry name" value="TREHALASE"/>
    <property type="match status" value="1"/>
</dbReference>
<dbReference type="RefSeq" id="WP_386372010.1">
    <property type="nucleotide sequence ID" value="NZ_JBHUMP010000003.1"/>
</dbReference>
<accession>A0ABW5U152</accession>
<feature type="domain" description="Trehalase-like N-terminal" evidence="2">
    <location>
        <begin position="10"/>
        <end position="102"/>
    </location>
</feature>
<dbReference type="Pfam" id="PF00723">
    <property type="entry name" value="Glyco_hydro_15"/>
    <property type="match status" value="1"/>
</dbReference>
<gene>
    <name evidence="3" type="ORF">ACFSUD_04810</name>
</gene>
<dbReference type="SUPFAM" id="SSF48208">
    <property type="entry name" value="Six-hairpin glycosidases"/>
    <property type="match status" value="1"/>
</dbReference>
<dbReference type="PANTHER" id="PTHR31616:SF10">
    <property type="entry name" value="TREHALASE"/>
    <property type="match status" value="1"/>
</dbReference>
<name>A0ABW5U152_9RHOB</name>
<reference evidence="4" key="1">
    <citation type="journal article" date="2019" name="Int. J. Syst. Evol. Microbiol.">
        <title>The Global Catalogue of Microorganisms (GCM) 10K type strain sequencing project: providing services to taxonomists for standard genome sequencing and annotation.</title>
        <authorList>
            <consortium name="The Broad Institute Genomics Platform"/>
            <consortium name="The Broad Institute Genome Sequencing Center for Infectious Disease"/>
            <person name="Wu L."/>
            <person name="Ma J."/>
        </authorList>
    </citation>
    <scope>NUCLEOTIDE SEQUENCE [LARGE SCALE GENOMIC DNA]</scope>
    <source>
        <strain evidence="4">TISTR 2562</strain>
    </source>
</reference>
<sequence length="603" mass="66257">MSMRKDGYLPIRDYALLGDCHGAALVGRDGAVDWFCPRRFDAQPACWALLDAAKGAVFRIAPSEPFESERRYLDGTNILSTTFTTDKARITITDFLPVRSAPNAPEPSVDLEAPGWLVRIVEAHDGPCDLDLLFDPGETAFDPEAGAAPDMRLFQKDAPEAARLKSTISLTDGERRAFVLAPAGPEARRSAEQAETLLEETTEYWRGWSDASCYRGPYGRAVSRSALALKALTYAPTGAIVAAPTTSLPEDLGGERNWDYRYSWLRDSSFILQALGGLGYDAEAGRFCEFLGSSCVRGPKILYGIAQESITEERELDHLDGYAGSRPVRVGNAAIGQAQLDIYGEVADWALAYRALGGPIDEALTGLLENIADHVAEVWDDPDQGIWEMRGAPRHYVHGKAMAWVALDRAIQLLGERESWCRAREDVLQTLRAHGDDGQQGGFRQTLSDGGMDAALLLLPMIDLPVPDDVLDRTVCGVERGLREGDYVMRYRLEDTDDGLQGQEGAFLICSFWLVDALLCMERAEEARALFERLLGHANDVGLYAEEINPDDRSFLGNFPQAFTHLAVINSAINLDLHARHGPQALRGTHADRIERAISDAQS</sequence>
<proteinExistence type="predicted"/>
<keyword evidence="3" id="KW-0378">Hydrolase</keyword>
<evidence type="ECO:0000259" key="2">
    <source>
        <dbReference type="Pfam" id="PF19291"/>
    </source>
</evidence>
<dbReference type="Proteomes" id="UP001597474">
    <property type="component" value="Unassembled WGS sequence"/>
</dbReference>
<feature type="domain" description="GH15-like" evidence="1">
    <location>
        <begin position="217"/>
        <end position="571"/>
    </location>
</feature>
<dbReference type="Pfam" id="PF19291">
    <property type="entry name" value="TREH_N"/>
    <property type="match status" value="1"/>
</dbReference>
<dbReference type="InterPro" id="IPR045582">
    <property type="entry name" value="Trehalase-like_N"/>
</dbReference>
<organism evidence="3 4">
    <name type="scientific">Sulfitobacter aestuarii</name>
    <dbReference type="NCBI Taxonomy" id="2161676"/>
    <lineage>
        <taxon>Bacteria</taxon>
        <taxon>Pseudomonadati</taxon>
        <taxon>Pseudomonadota</taxon>
        <taxon>Alphaproteobacteria</taxon>
        <taxon>Rhodobacterales</taxon>
        <taxon>Roseobacteraceae</taxon>
        <taxon>Sulfitobacter</taxon>
    </lineage>
</organism>
<dbReference type="EMBL" id="JBHUMP010000003">
    <property type="protein sequence ID" value="MFD2738881.1"/>
    <property type="molecule type" value="Genomic_DNA"/>
</dbReference>
<dbReference type="InterPro" id="IPR008928">
    <property type="entry name" value="6-hairpin_glycosidase_sf"/>
</dbReference>
<evidence type="ECO:0000313" key="3">
    <source>
        <dbReference type="EMBL" id="MFD2738881.1"/>
    </source>
</evidence>
<protein>
    <submittedName>
        <fullName evidence="3">Glycoside hydrolase family 15 protein</fullName>
    </submittedName>
</protein>
<dbReference type="Gene3D" id="1.50.10.10">
    <property type="match status" value="1"/>
</dbReference>
<evidence type="ECO:0000313" key="4">
    <source>
        <dbReference type="Proteomes" id="UP001597474"/>
    </source>
</evidence>
<dbReference type="InterPro" id="IPR011613">
    <property type="entry name" value="GH15-like"/>
</dbReference>